<keyword evidence="3" id="KW-1185">Reference proteome</keyword>
<organism evidence="2 3">
    <name type="scientific">Blastococcus brunescens</name>
    <dbReference type="NCBI Taxonomy" id="1564165"/>
    <lineage>
        <taxon>Bacteria</taxon>
        <taxon>Bacillati</taxon>
        <taxon>Actinomycetota</taxon>
        <taxon>Actinomycetes</taxon>
        <taxon>Geodermatophilales</taxon>
        <taxon>Geodermatophilaceae</taxon>
        <taxon>Blastococcus</taxon>
    </lineage>
</organism>
<dbReference type="Gene3D" id="3.40.50.12780">
    <property type="entry name" value="N-terminal domain of ligase-like"/>
    <property type="match status" value="1"/>
</dbReference>
<dbReference type="Proteomes" id="UP001324287">
    <property type="component" value="Chromosome"/>
</dbReference>
<dbReference type="EMBL" id="CP141261">
    <property type="protein sequence ID" value="WRL64132.1"/>
    <property type="molecule type" value="Genomic_DNA"/>
</dbReference>
<evidence type="ECO:0000313" key="3">
    <source>
        <dbReference type="Proteomes" id="UP001324287"/>
    </source>
</evidence>
<gene>
    <name evidence="2" type="ORF">U6N30_31955</name>
</gene>
<dbReference type="Pfam" id="PF00501">
    <property type="entry name" value="AMP-binding"/>
    <property type="match status" value="1"/>
</dbReference>
<evidence type="ECO:0000313" key="2">
    <source>
        <dbReference type="EMBL" id="WRL64132.1"/>
    </source>
</evidence>
<dbReference type="InterPro" id="IPR042099">
    <property type="entry name" value="ANL_N_sf"/>
</dbReference>
<accession>A0ABZ1AZZ8</accession>
<reference evidence="2 3" key="1">
    <citation type="submission" date="2023-12" db="EMBL/GenBank/DDBJ databases">
        <title>Blastococcus brunescens sp. nov., an actonobacterium isolated from sandstone collected in sahara desert.</title>
        <authorList>
            <person name="Gtari M."/>
            <person name="Ghodhbane F."/>
        </authorList>
    </citation>
    <scope>NUCLEOTIDE SEQUENCE [LARGE SCALE GENOMIC DNA]</scope>
    <source>
        <strain evidence="2 3">BMG 8361</strain>
    </source>
</reference>
<proteinExistence type="predicted"/>
<name>A0ABZ1AZZ8_9ACTN</name>
<sequence length="92" mass="9649">MALASPYPDVEIPNLSVPEFVLSAGKDRPDAPALIDGLKGDVITHGQLAAYVDRVAANLHARGLRKGDVVAVFCPNTPGSRWCSTASRPPVA</sequence>
<dbReference type="InterPro" id="IPR000873">
    <property type="entry name" value="AMP-dep_synth/lig_dom"/>
</dbReference>
<evidence type="ECO:0000259" key="1">
    <source>
        <dbReference type="Pfam" id="PF00501"/>
    </source>
</evidence>
<dbReference type="SUPFAM" id="SSF56801">
    <property type="entry name" value="Acetyl-CoA synthetase-like"/>
    <property type="match status" value="1"/>
</dbReference>
<feature type="domain" description="AMP-dependent synthetase/ligase" evidence="1">
    <location>
        <begin position="26"/>
        <end position="78"/>
    </location>
</feature>
<protein>
    <submittedName>
        <fullName evidence="2">AMP-binding protein</fullName>
    </submittedName>
</protein>